<organism evidence="1">
    <name type="scientific">marine sediment metagenome</name>
    <dbReference type="NCBI Taxonomy" id="412755"/>
    <lineage>
        <taxon>unclassified sequences</taxon>
        <taxon>metagenomes</taxon>
        <taxon>ecological metagenomes</taxon>
    </lineage>
</organism>
<proteinExistence type="predicted"/>
<accession>A0A0F9LRX2</accession>
<evidence type="ECO:0000313" key="1">
    <source>
        <dbReference type="EMBL" id="KKM59104.1"/>
    </source>
</evidence>
<dbReference type="EMBL" id="LAZR01011802">
    <property type="protein sequence ID" value="KKM59104.1"/>
    <property type="molecule type" value="Genomic_DNA"/>
</dbReference>
<name>A0A0F9LRX2_9ZZZZ</name>
<sequence length="438" mass="45644">MRWLFVLLIAATASGQKVQRTWYAREYDDVAIHRWISTDGDTGPASSWSTGIAPRDQAAGVLTLAANAVAAEQVTLGTKTYTWTDPLGSADGDVLVAGSASVSLDNLIAAINLDAGAGSKYAAATTANVDVTAAAGAGDTMDVTAITYEDAVGDLIVTTETMTQGSFASATLVSGTVNWVDADEVIFSDASVVDVTTNLNMSNVTVKHWTIQPGYTGNIGASGNQLEIEITSTSTARADLFIHRGSGTVHFSGTAGGFADVVLDSPNLTNALFLDGTIRNVWIKRGRCDLDAGITITSRVELLGSEAILVIGSSIVTPPEVHILLRAGNITWGSTTSTTAGNRMILMGGKWTQTGEIQTQTGIEMYGGELIYKPSADTADTPDLLGLAGILNLSETDRAVQFNDVIIGPDMDIIGDFTTGGGGPGLGVAIDLRDTYPR</sequence>
<dbReference type="AlphaFoldDB" id="A0A0F9LRX2"/>
<gene>
    <name evidence="1" type="ORF">LCGC14_1548500</name>
</gene>
<protein>
    <submittedName>
        <fullName evidence="1">Uncharacterized protein</fullName>
    </submittedName>
</protein>
<reference evidence="1" key="1">
    <citation type="journal article" date="2015" name="Nature">
        <title>Complex archaea that bridge the gap between prokaryotes and eukaryotes.</title>
        <authorList>
            <person name="Spang A."/>
            <person name="Saw J.H."/>
            <person name="Jorgensen S.L."/>
            <person name="Zaremba-Niedzwiedzka K."/>
            <person name="Martijn J."/>
            <person name="Lind A.E."/>
            <person name="van Eijk R."/>
            <person name="Schleper C."/>
            <person name="Guy L."/>
            <person name="Ettema T.J."/>
        </authorList>
    </citation>
    <scope>NUCLEOTIDE SEQUENCE</scope>
</reference>
<comment type="caution">
    <text evidence="1">The sequence shown here is derived from an EMBL/GenBank/DDBJ whole genome shotgun (WGS) entry which is preliminary data.</text>
</comment>